<dbReference type="InterPro" id="IPR050783">
    <property type="entry name" value="Oxylipin_biosynth_metab"/>
</dbReference>
<keyword evidence="16" id="KW-1185">Reference proteome</keyword>
<dbReference type="OrthoDB" id="823504at2759"/>
<dbReference type="GO" id="GO:0006979">
    <property type="term" value="P:response to oxidative stress"/>
    <property type="evidence" value="ECO:0007669"/>
    <property type="project" value="InterPro"/>
</dbReference>
<keyword evidence="6" id="KW-0925">Oxylipin biosynthesis</keyword>
<evidence type="ECO:0000313" key="15">
    <source>
        <dbReference type="EMBL" id="KAF4302419.1"/>
    </source>
</evidence>
<accession>A0A8H4ILF6</accession>
<dbReference type="Pfam" id="PF03098">
    <property type="entry name" value="An_peroxidase"/>
    <property type="match status" value="1"/>
</dbReference>
<dbReference type="EMBL" id="WWBZ02000073">
    <property type="protein sequence ID" value="KAF4302419.1"/>
    <property type="molecule type" value="Genomic_DNA"/>
</dbReference>
<name>A0A8H4ILF6_9PEZI</name>
<evidence type="ECO:0000256" key="14">
    <source>
        <dbReference type="PIRSR" id="PIRSR619791-2"/>
    </source>
</evidence>
<dbReference type="InterPro" id="IPR010255">
    <property type="entry name" value="Haem_peroxidase_sf"/>
</dbReference>
<dbReference type="GO" id="GO:0031408">
    <property type="term" value="P:oxylipin biosynthetic process"/>
    <property type="evidence" value="ECO:0007669"/>
    <property type="project" value="UniProtKB-KW"/>
</dbReference>
<keyword evidence="13" id="KW-0275">Fatty acid biosynthesis</keyword>
<dbReference type="PANTHER" id="PTHR11903:SF11">
    <property type="entry name" value="ALPHA-DIOXYGENASE 1"/>
    <property type="match status" value="1"/>
</dbReference>
<dbReference type="InterPro" id="IPR019791">
    <property type="entry name" value="Haem_peroxidase_animal"/>
</dbReference>
<dbReference type="AlphaFoldDB" id="A0A8H4ILF6"/>
<evidence type="ECO:0000256" key="7">
    <source>
        <dbReference type="ARBA" id="ARBA00022821"/>
    </source>
</evidence>
<keyword evidence="5 14" id="KW-0479">Metal-binding</keyword>
<comment type="caution">
    <text evidence="15">The sequence shown here is derived from an EMBL/GenBank/DDBJ whole genome shotgun (WGS) entry which is preliminary data.</text>
</comment>
<organism evidence="15 16">
    <name type="scientific">Botryosphaeria dothidea</name>
    <dbReference type="NCBI Taxonomy" id="55169"/>
    <lineage>
        <taxon>Eukaryota</taxon>
        <taxon>Fungi</taxon>
        <taxon>Dikarya</taxon>
        <taxon>Ascomycota</taxon>
        <taxon>Pezizomycotina</taxon>
        <taxon>Dothideomycetes</taxon>
        <taxon>Dothideomycetes incertae sedis</taxon>
        <taxon>Botryosphaeriales</taxon>
        <taxon>Botryosphaeriaceae</taxon>
        <taxon>Botryosphaeria</taxon>
    </lineage>
</organism>
<dbReference type="InterPro" id="IPR037120">
    <property type="entry name" value="Haem_peroxidase_sf_animal"/>
</dbReference>
<dbReference type="GO" id="GO:0004601">
    <property type="term" value="F:peroxidase activity"/>
    <property type="evidence" value="ECO:0007669"/>
    <property type="project" value="UniProtKB-KW"/>
</dbReference>
<keyword evidence="4 14" id="KW-0349">Heme</keyword>
<keyword evidence="8" id="KW-0276">Fatty acid metabolism</keyword>
<gene>
    <name evidence="15" type="ORF">GTA08_BOTSDO09581</name>
</gene>
<comment type="cofactor">
    <cofactor evidence="1">
        <name>Ca(2+)</name>
        <dbReference type="ChEBI" id="CHEBI:29108"/>
    </cofactor>
</comment>
<evidence type="ECO:0000256" key="4">
    <source>
        <dbReference type="ARBA" id="ARBA00022617"/>
    </source>
</evidence>
<dbReference type="GO" id="GO:0006952">
    <property type="term" value="P:defense response"/>
    <property type="evidence" value="ECO:0007669"/>
    <property type="project" value="UniProtKB-KW"/>
</dbReference>
<dbReference type="PRINTS" id="PR00457">
    <property type="entry name" value="ANPEROXIDASE"/>
</dbReference>
<keyword evidence="10" id="KW-0560">Oxidoreductase</keyword>
<evidence type="ECO:0000256" key="8">
    <source>
        <dbReference type="ARBA" id="ARBA00022832"/>
    </source>
</evidence>
<dbReference type="GO" id="GO:0020037">
    <property type="term" value="F:heme binding"/>
    <property type="evidence" value="ECO:0007669"/>
    <property type="project" value="InterPro"/>
</dbReference>
<dbReference type="PANTHER" id="PTHR11903">
    <property type="entry name" value="PROSTAGLANDIN G/H SYNTHASE"/>
    <property type="match status" value="1"/>
</dbReference>
<sequence length="630" mass="71135">MDSPTYQYYPSLLERFLVKTFQIVNKFVQWHKLPGIVGAINLDAMRIELREHNLHDGYASTAAQGNPHDPPLTNKRYLNTRNSDGIFNSLDQPRMGGACMRFGRNFPRKYTQKPSEEELWIPNPRLLSERIMTRKPGGFKPATSLNLLAAAWIQFQTHDWFNHENSEGDSYDIPLPAGDKWPGGHMKLPKTTPDDVLDPSDVVCPGYKNTLTAWWDGSQIYGSSEEVTKKLRGQNPDGKLTLIPIGDGVGFCLPRNSENEPETGFSNNWWTGMEMLHTLFAMEHNAICDMLHKAYPDWTGDQIFDKARLVNSALMAKIHTVEWTPAILAHPALQIAMNANWWGLVGESLTKMVGRISRTSEAISGIPGSTAVQFSAPYSLTEEFVSVYRMHSLVPDSIAFFDADSGKHHESVPTEELTFTDAQRPFNDGLSMADAFYSFGINYPGAITNKNCPNFLRNLTTPDGLHRDMGTVDILRDRERGVPRYTQFRRLLRMSVPKTFEELTGGDKELANELSDLYNGDIELVDTLVGSQCEPLPKGFGFSDTAFRIFILMASRRLKSDRFIAGKWNEETYTKEGFHWVQYSGMKDVLARHFPELESILGKSKNVFAPWDKLEGSRGYTEPETNAPKV</sequence>
<evidence type="ECO:0000256" key="3">
    <source>
        <dbReference type="ARBA" id="ARBA00022559"/>
    </source>
</evidence>
<keyword evidence="2" id="KW-0444">Lipid biosynthesis</keyword>
<dbReference type="PROSITE" id="PS50292">
    <property type="entry name" value="PEROXIDASE_3"/>
    <property type="match status" value="1"/>
</dbReference>
<feature type="binding site" description="axial binding residue" evidence="14">
    <location>
        <position position="391"/>
    </location>
    <ligand>
        <name>heme b</name>
        <dbReference type="ChEBI" id="CHEBI:60344"/>
    </ligand>
    <ligandPart>
        <name>Fe</name>
        <dbReference type="ChEBI" id="CHEBI:18248"/>
    </ligandPart>
</feature>
<evidence type="ECO:0000256" key="5">
    <source>
        <dbReference type="ARBA" id="ARBA00022723"/>
    </source>
</evidence>
<evidence type="ECO:0000256" key="10">
    <source>
        <dbReference type="ARBA" id="ARBA00023002"/>
    </source>
</evidence>
<dbReference type="GO" id="GO:0016702">
    <property type="term" value="F:oxidoreductase activity, acting on single donors with incorporation of molecular oxygen, incorporation of two atoms of oxygen"/>
    <property type="evidence" value="ECO:0007669"/>
    <property type="project" value="TreeGrafter"/>
</dbReference>
<keyword evidence="12" id="KW-0443">Lipid metabolism</keyword>
<dbReference type="Gene3D" id="1.10.640.10">
    <property type="entry name" value="Haem peroxidase domain superfamily, animal type"/>
    <property type="match status" value="1"/>
</dbReference>
<evidence type="ECO:0000313" key="16">
    <source>
        <dbReference type="Proteomes" id="UP000572817"/>
    </source>
</evidence>
<keyword evidence="9" id="KW-0223">Dioxygenase</keyword>
<keyword evidence="11 14" id="KW-0408">Iron</keyword>
<dbReference type="Proteomes" id="UP000572817">
    <property type="component" value="Unassembled WGS sequence"/>
</dbReference>
<dbReference type="GO" id="GO:0046872">
    <property type="term" value="F:metal ion binding"/>
    <property type="evidence" value="ECO:0007669"/>
    <property type="project" value="UniProtKB-KW"/>
</dbReference>
<dbReference type="SUPFAM" id="SSF48113">
    <property type="entry name" value="Heme-dependent peroxidases"/>
    <property type="match status" value="1"/>
</dbReference>
<protein>
    <submittedName>
        <fullName evidence="15">Peroxidase family protein</fullName>
    </submittedName>
</protein>
<keyword evidence="7" id="KW-0611">Plant defense</keyword>
<evidence type="ECO:0000256" key="11">
    <source>
        <dbReference type="ARBA" id="ARBA00023004"/>
    </source>
</evidence>
<dbReference type="GO" id="GO:0006633">
    <property type="term" value="P:fatty acid biosynthetic process"/>
    <property type="evidence" value="ECO:0007669"/>
    <property type="project" value="UniProtKB-KW"/>
</dbReference>
<dbReference type="InterPro" id="IPR034815">
    <property type="entry name" value="A_dioxygenase"/>
</dbReference>
<evidence type="ECO:0000256" key="9">
    <source>
        <dbReference type="ARBA" id="ARBA00022964"/>
    </source>
</evidence>
<evidence type="ECO:0000256" key="1">
    <source>
        <dbReference type="ARBA" id="ARBA00001913"/>
    </source>
</evidence>
<keyword evidence="3 15" id="KW-0575">Peroxidase</keyword>
<proteinExistence type="predicted"/>
<evidence type="ECO:0000256" key="13">
    <source>
        <dbReference type="ARBA" id="ARBA00023160"/>
    </source>
</evidence>
<evidence type="ECO:0000256" key="12">
    <source>
        <dbReference type="ARBA" id="ARBA00023098"/>
    </source>
</evidence>
<evidence type="ECO:0000256" key="6">
    <source>
        <dbReference type="ARBA" id="ARBA00022767"/>
    </source>
</evidence>
<evidence type="ECO:0000256" key="2">
    <source>
        <dbReference type="ARBA" id="ARBA00022516"/>
    </source>
</evidence>
<dbReference type="CDD" id="cd09818">
    <property type="entry name" value="PIOX_like"/>
    <property type="match status" value="1"/>
</dbReference>
<reference evidence="15" key="1">
    <citation type="submission" date="2020-04" db="EMBL/GenBank/DDBJ databases">
        <title>Genome Assembly and Annotation of Botryosphaeria dothidea sdau 11-99, a Latent Pathogen of Apple Fruit Ring Rot in China.</title>
        <authorList>
            <person name="Yu C."/>
            <person name="Diao Y."/>
            <person name="Lu Q."/>
            <person name="Zhao J."/>
            <person name="Cui S."/>
            <person name="Peng C."/>
            <person name="He B."/>
            <person name="Liu H."/>
        </authorList>
    </citation>
    <scope>NUCLEOTIDE SEQUENCE [LARGE SCALE GENOMIC DNA]</scope>
    <source>
        <strain evidence="15">Sdau11-99</strain>
    </source>
</reference>